<accession>A0A226WMF2</accession>
<gene>
    <name evidence="1" type="ORF">BSU04_42840</name>
</gene>
<evidence type="ECO:0000313" key="2">
    <source>
        <dbReference type="Proteomes" id="UP000214720"/>
    </source>
</evidence>
<evidence type="ECO:0000313" key="1">
    <source>
        <dbReference type="EMBL" id="OXC72366.1"/>
    </source>
</evidence>
<sequence length="73" mass="8139">MHGRIRVLPDRVNNGGSVSLLSFGNPLKPAMPKSALPMRRTAKTPLIWLPKLHLLLVFSEFFQQAQPVFSSTP</sequence>
<comment type="caution">
    <text evidence="1">The sequence shown here is derived from an EMBL/GenBank/DDBJ whole genome shotgun (WGS) entry which is preliminary data.</text>
</comment>
<name>A0A226WMF2_CABSO</name>
<dbReference type="EMBL" id="MTHB01000278">
    <property type="protein sequence ID" value="OXC72366.1"/>
    <property type="molecule type" value="Genomic_DNA"/>
</dbReference>
<dbReference type="AlphaFoldDB" id="A0A226WMF2"/>
<reference evidence="2" key="1">
    <citation type="submission" date="2017-01" db="EMBL/GenBank/DDBJ databases">
        <title>Genome Analysis of Deinococcus marmoris KOPRI26562.</title>
        <authorList>
            <person name="Kim J.H."/>
            <person name="Oh H.-M."/>
        </authorList>
    </citation>
    <scope>NUCLEOTIDE SEQUENCE [LARGE SCALE GENOMIC DNA]</scope>
    <source>
        <strain evidence="2">PAMC 26633</strain>
    </source>
</reference>
<organism evidence="1 2">
    <name type="scientific">Caballeronia sordidicola</name>
    <name type="common">Burkholderia sordidicola</name>
    <dbReference type="NCBI Taxonomy" id="196367"/>
    <lineage>
        <taxon>Bacteria</taxon>
        <taxon>Pseudomonadati</taxon>
        <taxon>Pseudomonadota</taxon>
        <taxon>Betaproteobacteria</taxon>
        <taxon>Burkholderiales</taxon>
        <taxon>Burkholderiaceae</taxon>
        <taxon>Caballeronia</taxon>
    </lineage>
</organism>
<proteinExistence type="predicted"/>
<dbReference type="Proteomes" id="UP000214720">
    <property type="component" value="Unassembled WGS sequence"/>
</dbReference>
<protein>
    <submittedName>
        <fullName evidence="1">Uncharacterized protein</fullName>
    </submittedName>
</protein>